<dbReference type="Proteomes" id="UP000074561">
    <property type="component" value="Chromosome"/>
</dbReference>
<dbReference type="PATRIC" id="fig|279113.9.peg.3978"/>
<organism evidence="1 2">
    <name type="scientific">Collimonas pratensis</name>
    <dbReference type="NCBI Taxonomy" id="279113"/>
    <lineage>
        <taxon>Bacteria</taxon>
        <taxon>Pseudomonadati</taxon>
        <taxon>Pseudomonadota</taxon>
        <taxon>Betaproteobacteria</taxon>
        <taxon>Burkholderiales</taxon>
        <taxon>Oxalobacteraceae</taxon>
        <taxon>Collimonas</taxon>
    </lineage>
</organism>
<protein>
    <submittedName>
        <fullName evidence="1">Uncharacterized protein</fullName>
    </submittedName>
</protein>
<proteinExistence type="predicted"/>
<evidence type="ECO:0000313" key="2">
    <source>
        <dbReference type="Proteomes" id="UP000074561"/>
    </source>
</evidence>
<name>A0A127Q8C0_9BURK</name>
<dbReference type="AlphaFoldDB" id="A0A127Q8C0"/>
<dbReference type="KEGG" id="cpra:CPter91_4010"/>
<accession>A0A127Q8C0</accession>
<reference evidence="1 2" key="1">
    <citation type="submission" date="2015-11" db="EMBL/GenBank/DDBJ databases">
        <title>Exploring the genomic traits of fungus-feeding bacterial genus Collimonas.</title>
        <authorList>
            <person name="Song C."/>
            <person name="Schmidt R."/>
            <person name="de Jager V."/>
            <person name="Krzyzanowska D."/>
            <person name="Jongedijk E."/>
            <person name="Cankar K."/>
            <person name="Beekwilder J."/>
            <person name="van Veen A."/>
            <person name="de Boer W."/>
            <person name="van Veen J.A."/>
            <person name="Garbeva P."/>
        </authorList>
    </citation>
    <scope>NUCLEOTIDE SEQUENCE [LARGE SCALE GENOMIC DNA]</scope>
    <source>
        <strain evidence="1 2">Ter91</strain>
    </source>
</reference>
<gene>
    <name evidence="1" type="ORF">CPter91_4010</name>
</gene>
<dbReference type="EMBL" id="CP013234">
    <property type="protein sequence ID" value="AMP06330.1"/>
    <property type="molecule type" value="Genomic_DNA"/>
</dbReference>
<sequence length="75" mass="8384">MISFIKADIGRLLTARGNIEQWGQRKPIFLIECSLFSLERRAITVVGFSLIKDECPLLRDSFASLTLLSSAEAIL</sequence>
<evidence type="ECO:0000313" key="1">
    <source>
        <dbReference type="EMBL" id="AMP06330.1"/>
    </source>
</evidence>